<feature type="region of interest" description="Disordered" evidence="1">
    <location>
        <begin position="1"/>
        <end position="34"/>
    </location>
</feature>
<feature type="compositionally biased region" description="Basic and acidic residues" evidence="1">
    <location>
        <begin position="18"/>
        <end position="34"/>
    </location>
</feature>
<keyword evidence="3" id="KW-1185">Reference proteome</keyword>
<evidence type="ECO:0000313" key="3">
    <source>
        <dbReference type="Proteomes" id="UP000608955"/>
    </source>
</evidence>
<reference evidence="2" key="2">
    <citation type="submission" date="2020-09" db="EMBL/GenBank/DDBJ databases">
        <authorList>
            <person name="Sun Q."/>
            <person name="Ohkuma M."/>
        </authorList>
    </citation>
    <scope>NUCLEOTIDE SEQUENCE</scope>
    <source>
        <strain evidence="2">JCM 4654</strain>
    </source>
</reference>
<dbReference type="RefSeq" id="WP_190181486.1">
    <property type="nucleotide sequence ID" value="NZ_BMVF01000028.1"/>
</dbReference>
<sequence>MAESTQGGGRPDLASSPAEKKAAARTLHDTIEPHTKTAGKWADDETGAVVKAFDAKDGHGWLTSTAVSKAHKIWSEQVQNLANRLAGDEAALRYDDSLLTGTDVEVAGKARKVSVFDKYSPPQAR</sequence>
<evidence type="ECO:0000256" key="1">
    <source>
        <dbReference type="SAM" id="MobiDB-lite"/>
    </source>
</evidence>
<dbReference type="EMBL" id="BMVF01000028">
    <property type="protein sequence ID" value="GHD96487.1"/>
    <property type="molecule type" value="Genomic_DNA"/>
</dbReference>
<dbReference type="Proteomes" id="UP000608955">
    <property type="component" value="Unassembled WGS sequence"/>
</dbReference>
<name>A0A919CZG3_9ACTN</name>
<dbReference type="AlphaFoldDB" id="A0A919CZG3"/>
<reference evidence="2" key="1">
    <citation type="journal article" date="2014" name="Int. J. Syst. Evol. Microbiol.">
        <title>Complete genome sequence of Corynebacterium casei LMG S-19264T (=DSM 44701T), isolated from a smear-ripened cheese.</title>
        <authorList>
            <consortium name="US DOE Joint Genome Institute (JGI-PGF)"/>
            <person name="Walter F."/>
            <person name="Albersmeier A."/>
            <person name="Kalinowski J."/>
            <person name="Ruckert C."/>
        </authorList>
    </citation>
    <scope>NUCLEOTIDE SEQUENCE</scope>
    <source>
        <strain evidence="2">JCM 4654</strain>
    </source>
</reference>
<protein>
    <submittedName>
        <fullName evidence="2">Uncharacterized protein</fullName>
    </submittedName>
</protein>
<organism evidence="2 3">
    <name type="scientific">Streptomyces naganishii JCM 4654</name>
    <dbReference type="NCBI Taxonomy" id="1306179"/>
    <lineage>
        <taxon>Bacteria</taxon>
        <taxon>Bacillati</taxon>
        <taxon>Actinomycetota</taxon>
        <taxon>Actinomycetes</taxon>
        <taxon>Kitasatosporales</taxon>
        <taxon>Streptomycetaceae</taxon>
        <taxon>Streptomyces</taxon>
    </lineage>
</organism>
<feature type="compositionally biased region" description="Gly residues" evidence="1">
    <location>
        <begin position="1"/>
        <end position="10"/>
    </location>
</feature>
<gene>
    <name evidence="2" type="ORF">GCM10010508_65420</name>
</gene>
<proteinExistence type="predicted"/>
<evidence type="ECO:0000313" key="2">
    <source>
        <dbReference type="EMBL" id="GHD96487.1"/>
    </source>
</evidence>
<accession>A0A919CZG3</accession>
<comment type="caution">
    <text evidence="2">The sequence shown here is derived from an EMBL/GenBank/DDBJ whole genome shotgun (WGS) entry which is preliminary data.</text>
</comment>